<name>A0A1B9GGB6_9TREE</name>
<reference evidence="1" key="1">
    <citation type="submission" date="2013-07" db="EMBL/GenBank/DDBJ databases">
        <title>The Genome Sequence of Cryptococcus bestiolae CBS10118.</title>
        <authorList>
            <consortium name="The Broad Institute Genome Sequencing Platform"/>
            <person name="Cuomo C."/>
            <person name="Litvintseva A."/>
            <person name="Chen Y."/>
            <person name="Heitman J."/>
            <person name="Sun S."/>
            <person name="Springer D."/>
            <person name="Dromer F."/>
            <person name="Young S.K."/>
            <person name="Zeng Q."/>
            <person name="Gargeya S."/>
            <person name="Fitzgerald M."/>
            <person name="Abouelleil A."/>
            <person name="Alvarado L."/>
            <person name="Berlin A.M."/>
            <person name="Chapman S.B."/>
            <person name="Dewar J."/>
            <person name="Goldberg J."/>
            <person name="Griggs A."/>
            <person name="Gujja S."/>
            <person name="Hansen M."/>
            <person name="Howarth C."/>
            <person name="Imamovic A."/>
            <person name="Larimer J."/>
            <person name="McCowan C."/>
            <person name="Murphy C."/>
            <person name="Pearson M."/>
            <person name="Priest M."/>
            <person name="Roberts A."/>
            <person name="Saif S."/>
            <person name="Shea T."/>
            <person name="Sykes S."/>
            <person name="Wortman J."/>
            <person name="Nusbaum C."/>
            <person name="Birren B."/>
        </authorList>
    </citation>
    <scope>NUCLEOTIDE SEQUENCE [LARGE SCALE GENOMIC DNA]</scope>
    <source>
        <strain evidence="1">CBS 10118</strain>
    </source>
</reference>
<dbReference type="AlphaFoldDB" id="A0A1B9GGB6"/>
<dbReference type="GeneID" id="30205911"/>
<reference evidence="2" key="2">
    <citation type="submission" date="2013-07" db="EMBL/GenBank/DDBJ databases">
        <authorList>
            <consortium name="The Broad Institute Genome Sequencing Platform"/>
            <person name="Cuomo C."/>
            <person name="Litvintseva A."/>
            <person name="Chen Y."/>
            <person name="Heitman J."/>
            <person name="Sun S."/>
            <person name="Springer D."/>
            <person name="Dromer F."/>
            <person name="Young S.K."/>
            <person name="Zeng Q."/>
            <person name="Gargeya S."/>
            <person name="Fitzgerald M."/>
            <person name="Abouelleil A."/>
            <person name="Alvarado L."/>
            <person name="Berlin A.M."/>
            <person name="Chapman S.B."/>
            <person name="Dewar J."/>
            <person name="Goldberg J."/>
            <person name="Griggs A."/>
            <person name="Gujja S."/>
            <person name="Hansen M."/>
            <person name="Howarth C."/>
            <person name="Imamovic A."/>
            <person name="Larimer J."/>
            <person name="McCowan C."/>
            <person name="Murphy C."/>
            <person name="Pearson M."/>
            <person name="Priest M."/>
            <person name="Roberts A."/>
            <person name="Saif S."/>
            <person name="Shea T."/>
            <person name="Sykes S."/>
            <person name="Wortman J."/>
            <person name="Nusbaum C."/>
            <person name="Birren B."/>
        </authorList>
    </citation>
    <scope>NUCLEOTIDE SEQUENCE</scope>
    <source>
        <strain evidence="2">CBS 10118</strain>
    </source>
</reference>
<protein>
    <submittedName>
        <fullName evidence="1">Uncharacterized protein</fullName>
    </submittedName>
</protein>
<dbReference type="Proteomes" id="UP000092730">
    <property type="component" value="Chromosome 1"/>
</dbReference>
<organism evidence="1">
    <name type="scientific">Kwoniella bestiolae CBS 10118</name>
    <dbReference type="NCBI Taxonomy" id="1296100"/>
    <lineage>
        <taxon>Eukaryota</taxon>
        <taxon>Fungi</taxon>
        <taxon>Dikarya</taxon>
        <taxon>Basidiomycota</taxon>
        <taxon>Agaricomycotina</taxon>
        <taxon>Tremellomycetes</taxon>
        <taxon>Tremellales</taxon>
        <taxon>Cryptococcaceae</taxon>
        <taxon>Kwoniella</taxon>
    </lineage>
</organism>
<reference evidence="2" key="4">
    <citation type="submission" date="2024-02" db="EMBL/GenBank/DDBJ databases">
        <title>Comparative genomics of Cryptococcus and Kwoniella reveals pathogenesis evolution and contrasting modes of karyotype evolution via chromosome fusion or intercentromeric recombination.</title>
        <authorList>
            <person name="Coelho M.A."/>
            <person name="David-Palma M."/>
            <person name="Shea T."/>
            <person name="Bowers K."/>
            <person name="McGinley-Smith S."/>
            <person name="Mohammad A.W."/>
            <person name="Gnirke A."/>
            <person name="Yurkov A.M."/>
            <person name="Nowrousian M."/>
            <person name="Sun S."/>
            <person name="Cuomo C.A."/>
            <person name="Heitman J."/>
        </authorList>
    </citation>
    <scope>NUCLEOTIDE SEQUENCE</scope>
    <source>
        <strain evidence="2">CBS 10118</strain>
    </source>
</reference>
<gene>
    <name evidence="1" type="ORF">I302_01512</name>
    <name evidence="2" type="ORF">I302_102817</name>
</gene>
<accession>A0A1B9GGB6</accession>
<dbReference type="RefSeq" id="XP_019051065.1">
    <property type="nucleotide sequence ID" value="XM_019188187.1"/>
</dbReference>
<reference evidence="1" key="3">
    <citation type="submission" date="2014-01" db="EMBL/GenBank/DDBJ databases">
        <title>Evolution of pathogenesis and genome organization in the Tremellales.</title>
        <authorList>
            <person name="Cuomo C."/>
            <person name="Litvintseva A."/>
            <person name="Heitman J."/>
            <person name="Chen Y."/>
            <person name="Sun S."/>
            <person name="Springer D."/>
            <person name="Dromer F."/>
            <person name="Young S."/>
            <person name="Zeng Q."/>
            <person name="Chapman S."/>
            <person name="Gujja S."/>
            <person name="Saif S."/>
            <person name="Birren B."/>
        </authorList>
    </citation>
    <scope>NUCLEOTIDE SEQUENCE</scope>
    <source>
        <strain evidence="1">CBS 10118</strain>
    </source>
</reference>
<dbReference type="EMBL" id="KI894018">
    <property type="protein sequence ID" value="OCF29995.1"/>
    <property type="molecule type" value="Genomic_DNA"/>
</dbReference>
<keyword evidence="3" id="KW-1185">Reference proteome</keyword>
<dbReference type="VEuPathDB" id="FungiDB:I302_01512"/>
<dbReference type="KEGG" id="kbi:30205911"/>
<evidence type="ECO:0000313" key="3">
    <source>
        <dbReference type="Proteomes" id="UP000092730"/>
    </source>
</evidence>
<dbReference type="EMBL" id="CP144541">
    <property type="protein sequence ID" value="WVW80828.1"/>
    <property type="molecule type" value="Genomic_DNA"/>
</dbReference>
<evidence type="ECO:0000313" key="1">
    <source>
        <dbReference type="EMBL" id="OCF29995.1"/>
    </source>
</evidence>
<proteinExistence type="predicted"/>
<evidence type="ECO:0000313" key="2">
    <source>
        <dbReference type="EMBL" id="WVW80828.1"/>
    </source>
</evidence>
<sequence>MDTISSNATSGTPADLTVKEDWRRFLKSKTDVARFQAYRKLNQLEYDMISRSSMLESEKIAEVAARVIRLEDDTENIVESHACQNTNFLEKFHGRYGTEVEIPQSGSDWNQIWSRHQKKLIGDTRVRYELGTGANAVPVCQIMPEYTLEKGDEAK</sequence>